<gene>
    <name evidence="2" type="ORF">DRW48_02270</name>
</gene>
<dbReference type="InterPro" id="IPR019225">
    <property type="entry name" value="DUF2155"/>
</dbReference>
<dbReference type="KEGG" id="pars:DRW48_02270"/>
<protein>
    <submittedName>
        <fullName evidence="2">DUF2155 domain-containing protein</fullName>
    </submittedName>
</protein>
<dbReference type="OrthoDB" id="9810376at2"/>
<keyword evidence="3" id="KW-1185">Reference proteome</keyword>
<evidence type="ECO:0000256" key="1">
    <source>
        <dbReference type="SAM" id="MobiDB-lite"/>
    </source>
</evidence>
<proteinExistence type="predicted"/>
<dbReference type="AlphaFoldDB" id="A0A344PNR5"/>
<evidence type="ECO:0000313" key="3">
    <source>
        <dbReference type="Proteomes" id="UP000252023"/>
    </source>
</evidence>
<dbReference type="Pfam" id="PF09923">
    <property type="entry name" value="DUF2155"/>
    <property type="match status" value="1"/>
</dbReference>
<feature type="compositionally biased region" description="Acidic residues" evidence="1">
    <location>
        <begin position="134"/>
        <end position="148"/>
    </location>
</feature>
<organism evidence="2 3">
    <name type="scientific">Paracoccus suum</name>
    <dbReference type="NCBI Taxonomy" id="2259340"/>
    <lineage>
        <taxon>Bacteria</taxon>
        <taxon>Pseudomonadati</taxon>
        <taxon>Pseudomonadota</taxon>
        <taxon>Alphaproteobacteria</taxon>
        <taxon>Rhodobacterales</taxon>
        <taxon>Paracoccaceae</taxon>
        <taxon>Paracoccus</taxon>
    </lineage>
</organism>
<dbReference type="EMBL" id="CP030918">
    <property type="protein sequence ID" value="AXC51020.1"/>
    <property type="molecule type" value="Genomic_DNA"/>
</dbReference>
<sequence length="156" mass="16455">MAVLLPLPALAQDDNPPAPAPPSGAARSDAALLRGLDKITGTTRDMPLKVGEATNFGRLEVRLGECRYPADDPDSDAFAELTITDSIRKQTVFAGWMIASSPALSALDDARYDIWVVNCVTGKAPLQFEPDPVPPEDGETAADAEADLGETAPIQP</sequence>
<feature type="region of interest" description="Disordered" evidence="1">
    <location>
        <begin position="125"/>
        <end position="156"/>
    </location>
</feature>
<feature type="region of interest" description="Disordered" evidence="1">
    <location>
        <begin position="1"/>
        <end position="27"/>
    </location>
</feature>
<dbReference type="Proteomes" id="UP000252023">
    <property type="component" value="Chromosome"/>
</dbReference>
<accession>A0A344PNR5</accession>
<evidence type="ECO:0000313" key="2">
    <source>
        <dbReference type="EMBL" id="AXC51020.1"/>
    </source>
</evidence>
<feature type="compositionally biased region" description="Low complexity" evidence="1">
    <location>
        <begin position="1"/>
        <end position="15"/>
    </location>
</feature>
<name>A0A344PNR5_9RHOB</name>
<reference evidence="3" key="1">
    <citation type="submission" date="2018-07" db="EMBL/GenBank/DDBJ databases">
        <title>Genome sequencing of Paracoccus sp. SC2-6.</title>
        <authorList>
            <person name="Heo J."/>
            <person name="Kim S.-J."/>
            <person name="Kwon S.-W."/>
        </authorList>
    </citation>
    <scope>NUCLEOTIDE SEQUENCE [LARGE SCALE GENOMIC DNA]</scope>
    <source>
        <strain evidence="3">SC2-6</strain>
    </source>
</reference>